<evidence type="ECO:0000259" key="11">
    <source>
        <dbReference type="Pfam" id="PF00712"/>
    </source>
</evidence>
<evidence type="ECO:0000256" key="9">
    <source>
        <dbReference type="ARBA" id="ARBA00023125"/>
    </source>
</evidence>
<dbReference type="GO" id="GO:0008408">
    <property type="term" value="F:3'-5' exonuclease activity"/>
    <property type="evidence" value="ECO:0007669"/>
    <property type="project" value="InterPro"/>
</dbReference>
<evidence type="ECO:0000256" key="8">
    <source>
        <dbReference type="ARBA" id="ARBA00022932"/>
    </source>
</evidence>
<dbReference type="Proteomes" id="UP001156666">
    <property type="component" value="Unassembled WGS sequence"/>
</dbReference>
<keyword evidence="15" id="KW-1185">Reference proteome</keyword>
<dbReference type="RefSeq" id="WP_235295347.1">
    <property type="nucleotide sequence ID" value="NZ_BSOH01000006.1"/>
</dbReference>
<comment type="similarity">
    <text evidence="2 10">Belongs to the beta sliding clamp family.</text>
</comment>
<dbReference type="GO" id="GO:0003887">
    <property type="term" value="F:DNA-directed DNA polymerase activity"/>
    <property type="evidence" value="ECO:0007669"/>
    <property type="project" value="UniProtKB-UniRule"/>
</dbReference>
<dbReference type="InterPro" id="IPR022637">
    <property type="entry name" value="DNA_polIII_beta_cen"/>
</dbReference>
<dbReference type="PANTHER" id="PTHR30478">
    <property type="entry name" value="DNA POLYMERASE III SUBUNIT BETA"/>
    <property type="match status" value="1"/>
</dbReference>
<dbReference type="Pfam" id="PF00712">
    <property type="entry name" value="DNA_pol3_beta"/>
    <property type="match status" value="1"/>
</dbReference>
<dbReference type="GO" id="GO:0003677">
    <property type="term" value="F:DNA binding"/>
    <property type="evidence" value="ECO:0007669"/>
    <property type="project" value="UniProtKB-UniRule"/>
</dbReference>
<proteinExistence type="inferred from homology"/>
<evidence type="ECO:0000256" key="3">
    <source>
        <dbReference type="ARBA" id="ARBA00021035"/>
    </source>
</evidence>
<reference evidence="14" key="2">
    <citation type="submission" date="2023-01" db="EMBL/GenBank/DDBJ databases">
        <title>Draft genome sequence of Portibacter lacus strain NBRC 108769.</title>
        <authorList>
            <person name="Sun Q."/>
            <person name="Mori K."/>
        </authorList>
    </citation>
    <scope>NUCLEOTIDE SEQUENCE</scope>
    <source>
        <strain evidence="14">NBRC 108769</strain>
    </source>
</reference>
<dbReference type="GO" id="GO:0005737">
    <property type="term" value="C:cytoplasm"/>
    <property type="evidence" value="ECO:0007669"/>
    <property type="project" value="UniProtKB-SubCell"/>
</dbReference>
<protein>
    <recommendedName>
        <fullName evidence="3 10">Beta sliding clamp</fullName>
    </recommendedName>
</protein>
<dbReference type="Pfam" id="PF02768">
    <property type="entry name" value="DNA_pol3_beta_3"/>
    <property type="match status" value="1"/>
</dbReference>
<evidence type="ECO:0000256" key="2">
    <source>
        <dbReference type="ARBA" id="ARBA00010752"/>
    </source>
</evidence>
<evidence type="ECO:0000259" key="12">
    <source>
        <dbReference type="Pfam" id="PF02767"/>
    </source>
</evidence>
<comment type="subunit">
    <text evidence="10">Forms a ring-shaped head-to-tail homodimer around DNA.</text>
</comment>
<evidence type="ECO:0000313" key="14">
    <source>
        <dbReference type="EMBL" id="GLR16599.1"/>
    </source>
</evidence>
<comment type="subcellular location">
    <subcellularLocation>
        <location evidence="1 10">Cytoplasm</location>
    </subcellularLocation>
</comment>
<dbReference type="SUPFAM" id="SSF55979">
    <property type="entry name" value="DNA clamp"/>
    <property type="match status" value="3"/>
</dbReference>
<accession>A0AA37SP41</accession>
<evidence type="ECO:0000256" key="10">
    <source>
        <dbReference type="PIRNR" id="PIRNR000804"/>
    </source>
</evidence>
<keyword evidence="9" id="KW-0238">DNA-binding</keyword>
<gene>
    <name evidence="14" type="primary">dnaN</name>
    <name evidence="14" type="ORF">GCM10007940_12140</name>
</gene>
<keyword evidence="8 10" id="KW-0239">DNA-directed DNA polymerase</keyword>
<dbReference type="AlphaFoldDB" id="A0AA37SP41"/>
<sequence>MKFSVSSSELLKNLQVASGAIGSNPVLPILEDFLFSIKDNTLNIRATNLETTIISEMDVNAESDGSVAVPAKILLDTLKALPDQPITFALNDDNRAIELTSAFGKYKLAGEGPEDFPELPEEDDVNSIDINTDILSKAINKTLFATSNDELRLAMTGVYVQIDFNKIIFVATDAHKLIKYTFGNINSDQAASFIIPKKAMTLIKNAISGKQDVKLSYNKTNAFFNFGVTRIICRLIDAKYPDYNAVIPVDNPNDMLIGRSDFQKSLTRINIYANKTTNQVILNINDGSLTISAQDLDFSNEATEQLPCNYTGDAMNIGFNAKFMIEMLNVIESDEVKLEMSTPSRAGILLPTEEDENEQLLMLVMPVMMSH</sequence>
<name>A0AA37SP41_9BACT</name>
<evidence type="ECO:0000256" key="6">
    <source>
        <dbReference type="ARBA" id="ARBA00022695"/>
    </source>
</evidence>
<dbReference type="EMBL" id="BSOH01000006">
    <property type="protein sequence ID" value="GLR16599.1"/>
    <property type="molecule type" value="Genomic_DNA"/>
</dbReference>
<dbReference type="InterPro" id="IPR046938">
    <property type="entry name" value="DNA_clamp_sf"/>
</dbReference>
<feature type="domain" description="DNA polymerase III beta sliding clamp central" evidence="12">
    <location>
        <begin position="130"/>
        <end position="242"/>
    </location>
</feature>
<dbReference type="SMART" id="SM00480">
    <property type="entry name" value="POL3Bc"/>
    <property type="match status" value="1"/>
</dbReference>
<dbReference type="GO" id="GO:0009360">
    <property type="term" value="C:DNA polymerase III complex"/>
    <property type="evidence" value="ECO:0007669"/>
    <property type="project" value="InterPro"/>
</dbReference>
<dbReference type="CDD" id="cd00140">
    <property type="entry name" value="beta_clamp"/>
    <property type="match status" value="1"/>
</dbReference>
<evidence type="ECO:0000256" key="4">
    <source>
        <dbReference type="ARBA" id="ARBA00022490"/>
    </source>
</evidence>
<dbReference type="GO" id="GO:0006271">
    <property type="term" value="P:DNA strand elongation involved in DNA replication"/>
    <property type="evidence" value="ECO:0007669"/>
    <property type="project" value="TreeGrafter"/>
</dbReference>
<dbReference type="Gene3D" id="3.70.10.10">
    <property type="match status" value="1"/>
</dbReference>
<feature type="domain" description="DNA polymerase III beta sliding clamp N-terminal" evidence="11">
    <location>
        <begin position="1"/>
        <end position="120"/>
    </location>
</feature>
<dbReference type="NCBIfam" id="TIGR00663">
    <property type="entry name" value="dnan"/>
    <property type="match status" value="1"/>
</dbReference>
<dbReference type="PANTHER" id="PTHR30478:SF0">
    <property type="entry name" value="BETA SLIDING CLAMP"/>
    <property type="match status" value="1"/>
</dbReference>
<comment type="caution">
    <text evidence="14">The sequence shown here is derived from an EMBL/GenBank/DDBJ whole genome shotgun (WGS) entry which is preliminary data.</text>
</comment>
<keyword evidence="5 10" id="KW-0808">Transferase</keyword>
<keyword evidence="7 10" id="KW-0235">DNA replication</keyword>
<reference evidence="14" key="1">
    <citation type="journal article" date="2014" name="Int. J. Syst. Evol. Microbiol.">
        <title>Complete genome sequence of Corynebacterium casei LMG S-19264T (=DSM 44701T), isolated from a smear-ripened cheese.</title>
        <authorList>
            <consortium name="US DOE Joint Genome Institute (JGI-PGF)"/>
            <person name="Walter F."/>
            <person name="Albersmeier A."/>
            <person name="Kalinowski J."/>
            <person name="Ruckert C."/>
        </authorList>
    </citation>
    <scope>NUCLEOTIDE SEQUENCE</scope>
    <source>
        <strain evidence="14">NBRC 108769</strain>
    </source>
</reference>
<feature type="domain" description="DNA polymerase III beta sliding clamp C-terminal" evidence="13">
    <location>
        <begin position="246"/>
        <end position="362"/>
    </location>
</feature>
<keyword evidence="6 10" id="KW-0548">Nucleotidyltransferase</keyword>
<organism evidence="14 15">
    <name type="scientific">Portibacter lacus</name>
    <dbReference type="NCBI Taxonomy" id="1099794"/>
    <lineage>
        <taxon>Bacteria</taxon>
        <taxon>Pseudomonadati</taxon>
        <taxon>Bacteroidota</taxon>
        <taxon>Saprospiria</taxon>
        <taxon>Saprospirales</taxon>
        <taxon>Haliscomenobacteraceae</taxon>
        <taxon>Portibacter</taxon>
    </lineage>
</organism>
<evidence type="ECO:0000256" key="5">
    <source>
        <dbReference type="ARBA" id="ARBA00022679"/>
    </source>
</evidence>
<dbReference type="Gene3D" id="3.10.150.10">
    <property type="entry name" value="DNA Polymerase III, subunit A, domain 2"/>
    <property type="match status" value="1"/>
</dbReference>
<dbReference type="Pfam" id="PF02767">
    <property type="entry name" value="DNA_pol3_beta_2"/>
    <property type="match status" value="1"/>
</dbReference>
<dbReference type="InterPro" id="IPR022634">
    <property type="entry name" value="DNA_polIII_beta_N"/>
</dbReference>
<evidence type="ECO:0000259" key="13">
    <source>
        <dbReference type="Pfam" id="PF02768"/>
    </source>
</evidence>
<dbReference type="InterPro" id="IPR022635">
    <property type="entry name" value="DNA_polIII_beta_C"/>
</dbReference>
<comment type="function">
    <text evidence="10">Confers DNA tethering and processivity to DNA polymerases and other proteins. Acts as a clamp, forming a ring around DNA (a reaction catalyzed by the clamp-loading complex) which diffuses in an ATP-independent manner freely and bidirectionally along dsDNA. Initially characterized for its ability to contact the catalytic subunit of DNA polymerase III (Pol III), a complex, multichain enzyme responsible for most of the replicative synthesis in bacteria; Pol III exhibits 3'-5' exonuclease proofreading activity. The beta chain is required for initiation of replication as well as for processivity of DNA replication.</text>
</comment>
<dbReference type="InterPro" id="IPR001001">
    <property type="entry name" value="DNA_polIII_beta"/>
</dbReference>
<evidence type="ECO:0000256" key="1">
    <source>
        <dbReference type="ARBA" id="ARBA00004496"/>
    </source>
</evidence>
<evidence type="ECO:0000256" key="7">
    <source>
        <dbReference type="ARBA" id="ARBA00022705"/>
    </source>
</evidence>
<dbReference type="PIRSF" id="PIRSF000804">
    <property type="entry name" value="DNA_pol_III_b"/>
    <property type="match status" value="1"/>
</dbReference>
<keyword evidence="4 10" id="KW-0963">Cytoplasm</keyword>
<evidence type="ECO:0000313" key="15">
    <source>
        <dbReference type="Proteomes" id="UP001156666"/>
    </source>
</evidence>